<feature type="compositionally biased region" description="Polar residues" evidence="3">
    <location>
        <begin position="312"/>
        <end position="331"/>
    </location>
</feature>
<dbReference type="CDD" id="cd08679">
    <property type="entry name" value="C2_DOCK180_related"/>
    <property type="match status" value="1"/>
</dbReference>
<feature type="compositionally biased region" description="Low complexity" evidence="3">
    <location>
        <begin position="147"/>
        <end position="172"/>
    </location>
</feature>
<dbReference type="GO" id="GO:0031267">
    <property type="term" value="F:small GTPase binding"/>
    <property type="evidence" value="ECO:0007669"/>
    <property type="project" value="TreeGrafter"/>
</dbReference>
<feature type="compositionally biased region" description="Low complexity" evidence="3">
    <location>
        <begin position="1021"/>
        <end position="1030"/>
    </location>
</feature>
<keyword evidence="7" id="KW-1185">Reference proteome</keyword>
<dbReference type="PROSITE" id="PS51651">
    <property type="entry name" value="DOCKER"/>
    <property type="match status" value="1"/>
</dbReference>
<dbReference type="Gene3D" id="1.20.58.740">
    <property type="match status" value="1"/>
</dbReference>
<dbReference type="InterPro" id="IPR046770">
    <property type="entry name" value="DOCKER_Lobe_B"/>
</dbReference>
<dbReference type="SUPFAM" id="SSF56219">
    <property type="entry name" value="DNase I-like"/>
    <property type="match status" value="1"/>
</dbReference>
<feature type="compositionally biased region" description="Basic and acidic residues" evidence="3">
    <location>
        <begin position="1031"/>
        <end position="1044"/>
    </location>
</feature>
<dbReference type="Pfam" id="PF20422">
    <property type="entry name" value="DHR-2_Lobe_B"/>
    <property type="match status" value="1"/>
</dbReference>
<dbReference type="InterPro" id="IPR027357">
    <property type="entry name" value="DOCKER_dom"/>
</dbReference>
<feature type="compositionally biased region" description="Low complexity" evidence="3">
    <location>
        <begin position="280"/>
        <end position="300"/>
    </location>
</feature>
<sequence length="2356" mass="265102">MNPSSQNNGAPKPAVGKLPTQLWGGAPSGDQPKIVPNFKIAARKPAAAGATGGESATTTASAASTTTTNTNTPTTINKPVVPTSTPTPAPGTTPAPPGVAKLAPRGFLKPAPATGDATTSSSSTTTPTPTNGLKPSPLMKPRVVTDSPAAAVGSTSSATTPTSTPPLTGTVVRKVAPLGRPLAKPPTSNSSTPSSTSPALISPKSSSTPTPLSLEELSVSDDSKNTIVKSASRDNISSTGSSPLVKSVSRENISNSTNSSPLVKSISRDNISSTNSSPLVKSVSRENISSSSTNSSPIIKSESKETIHAITPDTSKTITQPTPNVTTPIIKQQQQQQQQQYEKRESSSVAKESTKNIKAAKKHLERVRVLSNRKGDFLTLNVQRNDILEIVEKGEKDEYQGSNGYKTSAFSISNTKTLFPLDNEPPTNTVKAIAVKDIKGNKNFTIIRGDLLCVLDGTSKKEQDVSVGRVKVGLDGWGELGDFPNTSIRLIGEEEYSLYSDLLDVIIEVSERLMDPDSFAINMPPNFTPKETEKEIERRQLVLRDRVKSIQLIREKILNASTDFSQLNISLKKEIELTRAFLNNEFYIINDSGLIIDTDMQSPLKLLKDHYSINGEKKSMKSDKLILVNSKDTTQADHHHHQTSASSRRQWEYGQIMIDVKLSRCTLPKKNYEFYFSLYNFTQSRYLTEQIMVPYDTTTSTNAPSFKFLFKNIEPADISEDICLVCKVVRKGTFKDIDEGQIKKGVNTDFRRPYGYACIGISVLDQTNERDSTLLFFSSDSDLNYSLLPDYLMKNNEEEIKKHVETIPPKATGPGAQVQQSGLPISLAFYDIPYDAFIQKNSLMGSLPVVEKLEHKVVFSESTHKFYLTLDYGKFTQGKKIEVCIRVRLDSGDFLPNCMSLGCSSSFVSELKSMVCYNTTSTVWNEFIHFSIPEGDFAKCHLLFTVRTCSSSGGNKEKNSIFAFAFLKLGNQDSTVLGNGDHNIVLYKTNSDIINVAHYIDISSSSNLIDNNGGAPTNALSNSGSGASGSSKDKDSSSKSTVRKNESLKVKSLLHSNRYIQHQSIIQLLNWKSHKEELPNLLDKFKFVEPIQIMRNLTKILDALFTIYDSTSMDDLAAGVGSKKSEPIGLMVYNTIVFIIGLLTDERTARFKQFKTQMDDYINNQFHFGNAHKHLLKCISYHLYDASHEDSAKISSTLKALEYIFQLITKSRLVYNKEKSTANEQDQGWKKELLDFLSMLNRLMSNVHPLLIVVKTMALRNYAVVMKGLNNFFTKQELCSILSEFIESVHYTEKQEHLNSYKLSVYYKILSTQLILDSETLLPLLPVLIATIDQHMTRGEELKLSTQLLALLLESIDQVSDQQTKLKCFNMTMIVFTKVMNLGESTLTALATEFQLGGASKNNNSTVTDPFVYDTTFLITSLFTMIQNLINLVNNNSTTLFEKLLLDMQPQENHIKMFIRKLFKIFDGFLEYGLFSPKWPTLLLFHQKTTLDAMNILSTYFYKHFKINNTTTNTVDVETWTLFLNIHFSFLISQPLRLNQNKINRLNYIQADLNQIRVRVLNSLLKAFDSLVQLNCQNQFYQTITEGLLYSLLNGNDDVNEFIQDLFYQLLKTEYNNTGGAKDKSSLSSFKKVESKTIEIIDKITIRERVCDEEIFKIFLNKRLIPSIDANASASDPFSKDARYFVSNITQLLSLLFDFRTLPTDRAFEEERTIATLKMMEYFKDRKDTYIKYLYELLNQHLTNNYFTEAGFAFLLHSDLYEWNEVVNVPLFNVLLQGQQQQISFPQETSSERKVRLIKMAIQYLDKGQVWEKCISLIQELKNHFEATYNFKSLSEILFQEAEFYEKILTIERFYCEYFRVGYYGKKFPVTIQGKEFLYRGFELERLSDFSARILAKFPNAELLKSTSEPTAEIQNSDGQYLLITIVTPSSIEEVQKKQKTFIKGTPANSINYLKKNDIKIFVYSKAFEKADAPKVSTNPNNKFGDLWIRNHFLYTDSSFPTIHRRAEVINKSFIELSPIENAINSVTSKNEELDEMVNKYEKNAQLNLNPLAMALNGIIDAAVNGGINLYREVFFDVPESKRPDQSFLSKLSLGIKKQAAIVEKGLVIFSSRCPEDLKGLNEKLESFFTKFKADMKILAANLDGTNRHKDLNTLPKLTSKVVKYFDIIKPSFFTLTETTATFGKKYLAPKISENYVLFSDKLTYDHIITGYDSDVYDFVGPYRYVSSYGKYQSFMIEDKKTKEKILYTSLHHPHKKNKKLARDLTLKHIEEQMKDFDIDHIVVGGDFNSESDDISDHFSALSLKPTFNGDVTTIKGSSIDNILISESIDVKEKKVHKQNSKLSHFPISATLSILD</sequence>
<evidence type="ECO:0000313" key="7">
    <source>
        <dbReference type="Proteomes" id="UP000695562"/>
    </source>
</evidence>
<dbReference type="Pfam" id="PF06920">
    <property type="entry name" value="DHR-2_Lobe_A"/>
    <property type="match status" value="1"/>
</dbReference>
<feature type="compositionally biased region" description="Pro residues" evidence="3">
    <location>
        <begin position="85"/>
        <end position="97"/>
    </location>
</feature>
<dbReference type="InterPro" id="IPR027007">
    <property type="entry name" value="C2_DOCK-type_domain"/>
</dbReference>
<feature type="domain" description="C2 DOCK-type" evidence="4">
    <location>
        <begin position="863"/>
        <end position="1055"/>
    </location>
</feature>
<dbReference type="Gene3D" id="1.25.40.410">
    <property type="match status" value="1"/>
</dbReference>
<keyword evidence="1" id="KW-0344">Guanine-nucleotide releasing factor</keyword>
<dbReference type="Pfam" id="PF14429">
    <property type="entry name" value="DOCK-C2"/>
    <property type="match status" value="1"/>
</dbReference>
<evidence type="ECO:0000256" key="3">
    <source>
        <dbReference type="SAM" id="MobiDB-lite"/>
    </source>
</evidence>
<dbReference type="InterPro" id="IPR056372">
    <property type="entry name" value="TPR_DOCK"/>
</dbReference>
<evidence type="ECO:0000259" key="4">
    <source>
        <dbReference type="PROSITE" id="PS51650"/>
    </source>
</evidence>
<feature type="compositionally biased region" description="Low complexity" evidence="3">
    <location>
        <begin position="110"/>
        <end position="130"/>
    </location>
</feature>
<dbReference type="Proteomes" id="UP000695562">
    <property type="component" value="Unassembled WGS sequence"/>
</dbReference>
<dbReference type="Gene3D" id="3.60.10.10">
    <property type="entry name" value="Endonuclease/exonuclease/phosphatase"/>
    <property type="match status" value="1"/>
</dbReference>
<comment type="similarity">
    <text evidence="2">Belongs to the DOCK family.</text>
</comment>
<dbReference type="InterPro" id="IPR046769">
    <property type="entry name" value="DOCKER_Lobe_A"/>
</dbReference>
<accession>A0A8J4PSH6</accession>
<dbReference type="Pfam" id="PF23554">
    <property type="entry name" value="TPR_DOCK"/>
    <property type="match status" value="1"/>
</dbReference>
<dbReference type="InterPro" id="IPR043161">
    <property type="entry name" value="DOCK_C_lobe_A"/>
</dbReference>
<evidence type="ECO:0000313" key="6">
    <source>
        <dbReference type="EMBL" id="KAF2072444.1"/>
    </source>
</evidence>
<dbReference type="GO" id="GO:0005737">
    <property type="term" value="C:cytoplasm"/>
    <property type="evidence" value="ECO:0007669"/>
    <property type="project" value="TreeGrafter"/>
</dbReference>
<dbReference type="Pfam" id="PF20421">
    <property type="entry name" value="DHR-2_Lobe_C"/>
    <property type="match status" value="1"/>
</dbReference>
<dbReference type="CDD" id="cd11684">
    <property type="entry name" value="DHR2_DOCK"/>
    <property type="match status" value="1"/>
</dbReference>
<evidence type="ECO:0008006" key="8">
    <source>
        <dbReference type="Google" id="ProtNLM"/>
    </source>
</evidence>
<feature type="region of interest" description="Disordered" evidence="3">
    <location>
        <begin position="1019"/>
        <end position="1044"/>
    </location>
</feature>
<evidence type="ECO:0000259" key="5">
    <source>
        <dbReference type="PROSITE" id="PS51651"/>
    </source>
</evidence>
<dbReference type="InterPro" id="IPR046773">
    <property type="entry name" value="DOCKER_Lobe_C"/>
</dbReference>
<dbReference type="InterPro" id="IPR035892">
    <property type="entry name" value="C2_domain_sf"/>
</dbReference>
<dbReference type="GO" id="GO:0005085">
    <property type="term" value="F:guanyl-nucleotide exchange factor activity"/>
    <property type="evidence" value="ECO:0007669"/>
    <property type="project" value="UniProtKB-KW"/>
</dbReference>
<feature type="compositionally biased region" description="Polar residues" evidence="3">
    <location>
        <begin position="225"/>
        <end position="279"/>
    </location>
</feature>
<dbReference type="PANTHER" id="PTHR45653:SF5">
    <property type="entry name" value="DOCK FAMILY PROTEIN"/>
    <property type="match status" value="1"/>
</dbReference>
<dbReference type="GO" id="GO:0007264">
    <property type="term" value="P:small GTPase-mediated signal transduction"/>
    <property type="evidence" value="ECO:0007669"/>
    <property type="project" value="InterPro"/>
</dbReference>
<dbReference type="InterPro" id="IPR043162">
    <property type="entry name" value="DOCK_C_lobe_C"/>
</dbReference>
<feature type="compositionally biased region" description="Low complexity" evidence="3">
    <location>
        <begin position="43"/>
        <end position="84"/>
    </location>
</feature>
<feature type="domain" description="DOCKER" evidence="5">
    <location>
        <begin position="1721"/>
        <end position="2145"/>
    </location>
</feature>
<name>A0A8J4PSH6_9MYCE</name>
<organism evidence="6 7">
    <name type="scientific">Polysphondylium violaceum</name>
    <dbReference type="NCBI Taxonomy" id="133409"/>
    <lineage>
        <taxon>Eukaryota</taxon>
        <taxon>Amoebozoa</taxon>
        <taxon>Evosea</taxon>
        <taxon>Eumycetozoa</taxon>
        <taxon>Dictyostelia</taxon>
        <taxon>Dictyosteliales</taxon>
        <taxon>Dictyosteliaceae</taxon>
        <taxon>Polysphondylium</taxon>
    </lineage>
</organism>
<feature type="compositionally biased region" description="Low complexity" evidence="3">
    <location>
        <begin position="185"/>
        <end position="217"/>
    </location>
</feature>
<dbReference type="EMBL" id="AJWJ01000279">
    <property type="protein sequence ID" value="KAF2072444.1"/>
    <property type="molecule type" value="Genomic_DNA"/>
</dbReference>
<feature type="region of interest" description="Disordered" evidence="3">
    <location>
        <begin position="1"/>
        <end position="357"/>
    </location>
</feature>
<proteinExistence type="inferred from homology"/>
<dbReference type="PROSITE" id="PS51650">
    <property type="entry name" value="C2_DOCK"/>
    <property type="match status" value="1"/>
</dbReference>
<dbReference type="OrthoDB" id="18896at2759"/>
<evidence type="ECO:0000256" key="1">
    <source>
        <dbReference type="ARBA" id="ARBA00022658"/>
    </source>
</evidence>
<dbReference type="PANTHER" id="PTHR45653">
    <property type="entry name" value="DEDICATOR OF CYTOKINESIS"/>
    <property type="match status" value="1"/>
</dbReference>
<gene>
    <name evidence="6" type="ORF">CYY_006237</name>
</gene>
<dbReference type="GO" id="GO:0005886">
    <property type="term" value="C:plasma membrane"/>
    <property type="evidence" value="ECO:0007669"/>
    <property type="project" value="TreeGrafter"/>
</dbReference>
<reference evidence="6" key="1">
    <citation type="submission" date="2020-01" db="EMBL/GenBank/DDBJ databases">
        <title>Development of genomics and gene disruption for Polysphondylium violaceum indicates a role for the polyketide synthase stlB in stalk morphogenesis.</title>
        <authorList>
            <person name="Narita B."/>
            <person name="Kawabe Y."/>
            <person name="Kin K."/>
            <person name="Saito T."/>
            <person name="Gibbs R."/>
            <person name="Kuspa A."/>
            <person name="Muzny D."/>
            <person name="Queller D."/>
            <person name="Richards S."/>
            <person name="Strassman J."/>
            <person name="Sucgang R."/>
            <person name="Worley K."/>
            <person name="Schaap P."/>
        </authorList>
    </citation>
    <scope>NUCLEOTIDE SEQUENCE</scope>
    <source>
        <strain evidence="6">QSvi11</strain>
    </source>
</reference>
<dbReference type="Gene3D" id="2.60.40.150">
    <property type="entry name" value="C2 domain"/>
    <property type="match status" value="1"/>
</dbReference>
<evidence type="ECO:0000256" key="2">
    <source>
        <dbReference type="PROSITE-ProRule" id="PRU00983"/>
    </source>
</evidence>
<protein>
    <recommendedName>
        <fullName evidence="8">DOCK family protein</fullName>
    </recommendedName>
</protein>
<dbReference type="InterPro" id="IPR026791">
    <property type="entry name" value="DOCK"/>
</dbReference>
<dbReference type="InterPro" id="IPR036691">
    <property type="entry name" value="Endo/exonu/phosph_ase_sf"/>
</dbReference>
<comment type="caution">
    <text evidence="6">The sequence shown here is derived from an EMBL/GenBank/DDBJ whole genome shotgun (WGS) entry which is preliminary data.</text>
</comment>